<dbReference type="SUPFAM" id="SSF54427">
    <property type="entry name" value="NTF2-like"/>
    <property type="match status" value="1"/>
</dbReference>
<dbReference type="OrthoDB" id="8080938at2"/>
<dbReference type="KEGG" id="gom:D7316_03739"/>
<accession>A0A3G8JPW9</accession>
<protein>
    <recommendedName>
        <fullName evidence="1">SnoaL-like domain-containing protein</fullName>
    </recommendedName>
</protein>
<dbReference type="EMBL" id="CP033972">
    <property type="protein sequence ID" value="AZG47131.1"/>
    <property type="molecule type" value="Genomic_DNA"/>
</dbReference>
<dbReference type="InterPro" id="IPR037401">
    <property type="entry name" value="SnoaL-like"/>
</dbReference>
<evidence type="ECO:0000313" key="2">
    <source>
        <dbReference type="EMBL" id="AZG47131.1"/>
    </source>
</evidence>
<dbReference type="InterPro" id="IPR032710">
    <property type="entry name" value="NTF2-like_dom_sf"/>
</dbReference>
<feature type="domain" description="SnoaL-like" evidence="1">
    <location>
        <begin position="8"/>
        <end position="98"/>
    </location>
</feature>
<evidence type="ECO:0000313" key="3">
    <source>
        <dbReference type="Proteomes" id="UP000271469"/>
    </source>
</evidence>
<evidence type="ECO:0000259" key="1">
    <source>
        <dbReference type="Pfam" id="PF12680"/>
    </source>
</evidence>
<keyword evidence="3" id="KW-1185">Reference proteome</keyword>
<organism evidence="2 3">
    <name type="scientific">Gordonia insulae</name>
    <dbReference type="NCBI Taxonomy" id="2420509"/>
    <lineage>
        <taxon>Bacteria</taxon>
        <taxon>Bacillati</taxon>
        <taxon>Actinomycetota</taxon>
        <taxon>Actinomycetes</taxon>
        <taxon>Mycobacteriales</taxon>
        <taxon>Gordoniaceae</taxon>
        <taxon>Gordonia</taxon>
    </lineage>
</organism>
<dbReference type="Gene3D" id="3.10.450.50">
    <property type="match status" value="1"/>
</dbReference>
<reference evidence="2 3" key="1">
    <citation type="submission" date="2018-11" db="EMBL/GenBank/DDBJ databases">
        <title>Gordonia insulae sp. nov., isolated from an island soil.</title>
        <authorList>
            <person name="Kim Y.S."/>
            <person name="Kim S.B."/>
        </authorList>
    </citation>
    <scope>NUCLEOTIDE SEQUENCE [LARGE SCALE GENOMIC DNA]</scope>
    <source>
        <strain evidence="2 3">MMS17-SY073</strain>
    </source>
</reference>
<dbReference type="Pfam" id="PF12680">
    <property type="entry name" value="SnoaL_2"/>
    <property type="match status" value="1"/>
</dbReference>
<name>A0A3G8JPW9_9ACTN</name>
<sequence length="106" mass="10994">MSETPTPVQRLLDAVNAGDTHAFLASFTEDGFVDDWGRVFTGGDAIKGWSDNELIGKQATLAPTQVTGEGGAVTVIATVGGNGFNGPSTFTFGVRGDQVSGMTIRE</sequence>
<gene>
    <name evidence="2" type="ORF">D7316_03739</name>
</gene>
<proteinExistence type="predicted"/>
<dbReference type="AlphaFoldDB" id="A0A3G8JPW9"/>
<dbReference type="RefSeq" id="WP_124709543.1">
    <property type="nucleotide sequence ID" value="NZ_CP033972.1"/>
</dbReference>
<dbReference type="Proteomes" id="UP000271469">
    <property type="component" value="Chromosome"/>
</dbReference>